<reference evidence="1 2" key="1">
    <citation type="submission" date="2019-02" db="EMBL/GenBank/DDBJ databases">
        <title>Genomic Encyclopedia of Type Strains, Phase IV (KMG-IV): sequencing the most valuable type-strain genomes for metagenomic binning, comparative biology and taxonomic classification.</title>
        <authorList>
            <person name="Goeker M."/>
        </authorList>
    </citation>
    <scope>NUCLEOTIDE SEQUENCE [LARGE SCALE GENOMIC DNA]</scope>
    <source>
        <strain evidence="1 2">DSM 101727</strain>
    </source>
</reference>
<dbReference type="RefSeq" id="WP_130347739.1">
    <property type="nucleotide sequence ID" value="NZ_SGWQ01000011.1"/>
</dbReference>
<dbReference type="AlphaFoldDB" id="A0A4Q7KFP8"/>
<evidence type="ECO:0000313" key="2">
    <source>
        <dbReference type="Proteomes" id="UP000294257"/>
    </source>
</evidence>
<dbReference type="OrthoDB" id="3680722at2"/>
<dbReference type="Proteomes" id="UP000294257">
    <property type="component" value="Unassembled WGS sequence"/>
</dbReference>
<comment type="caution">
    <text evidence="1">The sequence shown here is derived from an EMBL/GenBank/DDBJ whole genome shotgun (WGS) entry which is preliminary data.</text>
</comment>
<keyword evidence="2" id="KW-1185">Reference proteome</keyword>
<accession>A0A4Q7KFP8</accession>
<name>A0A4Q7KFP8_9PSEU</name>
<organism evidence="1 2">
    <name type="scientific">Herbihabitans rhizosphaerae</name>
    <dbReference type="NCBI Taxonomy" id="1872711"/>
    <lineage>
        <taxon>Bacteria</taxon>
        <taxon>Bacillati</taxon>
        <taxon>Actinomycetota</taxon>
        <taxon>Actinomycetes</taxon>
        <taxon>Pseudonocardiales</taxon>
        <taxon>Pseudonocardiaceae</taxon>
        <taxon>Herbihabitans</taxon>
    </lineage>
</organism>
<protein>
    <submittedName>
        <fullName evidence="1">Uncharacterized protein</fullName>
    </submittedName>
</protein>
<gene>
    <name evidence="1" type="ORF">EV193_111175</name>
</gene>
<sequence length="303" mass="31762">MGDTTKIAALAVAGAILLCATGCTSEPGAAEGSSAGMPLADYQRMLTGVEQTVRPAVERMLATGTVAELTAARKDLQAVLDQQRAAVAPVKPPTEVGERHQDVLTALGATRIDVPVNSGVPPNICGIPTPEIDLASAKLLTYRSVELPGWLEAGLTNVGLRFGAEMLPPPPVIPPPPPELNRRARNGEIVQRAGRRGSGELLIRNGSASDYAVSAVTGNPAIPQATIYVHANSNTKLTGLSGTYEVYLKSGVDWDAGRRGFTRGCGFEKFDEPFHPSSNWEIELQTTERGDGGAAATSSVPPF</sequence>
<dbReference type="EMBL" id="SGWQ01000011">
    <property type="protein sequence ID" value="RZS32790.1"/>
    <property type="molecule type" value="Genomic_DNA"/>
</dbReference>
<evidence type="ECO:0000313" key="1">
    <source>
        <dbReference type="EMBL" id="RZS32790.1"/>
    </source>
</evidence>
<proteinExistence type="predicted"/>